<keyword evidence="4" id="KW-0472">Membrane</keyword>
<keyword evidence="3" id="KW-0732">Signal</keyword>
<dbReference type="InterPro" id="IPR033985">
    <property type="entry name" value="SusD-like_N"/>
</dbReference>
<dbReference type="InterPro" id="IPR011990">
    <property type="entry name" value="TPR-like_helical_dom_sf"/>
</dbReference>
<evidence type="ECO:0000256" key="1">
    <source>
        <dbReference type="ARBA" id="ARBA00004442"/>
    </source>
</evidence>
<proteinExistence type="inferred from homology"/>
<dbReference type="SUPFAM" id="SSF48452">
    <property type="entry name" value="TPR-like"/>
    <property type="match status" value="1"/>
</dbReference>
<dbReference type="Pfam" id="PF07980">
    <property type="entry name" value="SusD_RagB"/>
    <property type="match status" value="1"/>
</dbReference>
<feature type="domain" description="SusD-like N-terminal" evidence="7">
    <location>
        <begin position="89"/>
        <end position="245"/>
    </location>
</feature>
<dbReference type="InterPro" id="IPR012944">
    <property type="entry name" value="SusD_RagB_dom"/>
</dbReference>
<dbReference type="PROSITE" id="PS51257">
    <property type="entry name" value="PROKAR_LIPOPROTEIN"/>
    <property type="match status" value="1"/>
</dbReference>
<comment type="caution">
    <text evidence="8">The sequence shown here is derived from an EMBL/GenBank/DDBJ whole genome shotgun (WGS) entry which is preliminary data.</text>
</comment>
<evidence type="ECO:0000256" key="5">
    <source>
        <dbReference type="ARBA" id="ARBA00023237"/>
    </source>
</evidence>
<evidence type="ECO:0000256" key="3">
    <source>
        <dbReference type="ARBA" id="ARBA00022729"/>
    </source>
</evidence>
<protein>
    <submittedName>
        <fullName evidence="8">RagB/SusD family nutrient uptake outer membrane protein</fullName>
    </submittedName>
</protein>
<evidence type="ECO:0000313" key="8">
    <source>
        <dbReference type="EMBL" id="MFD1164382.1"/>
    </source>
</evidence>
<comment type="similarity">
    <text evidence="2">Belongs to the SusD family.</text>
</comment>
<organism evidence="8 9">
    <name type="scientific">Sphingobacterium daejeonense</name>
    <dbReference type="NCBI Taxonomy" id="371142"/>
    <lineage>
        <taxon>Bacteria</taxon>
        <taxon>Pseudomonadati</taxon>
        <taxon>Bacteroidota</taxon>
        <taxon>Sphingobacteriia</taxon>
        <taxon>Sphingobacteriales</taxon>
        <taxon>Sphingobacteriaceae</taxon>
        <taxon>Sphingobacterium</taxon>
    </lineage>
</organism>
<dbReference type="RefSeq" id="WP_380894562.1">
    <property type="nucleotide sequence ID" value="NZ_JBHTKY010000001.1"/>
</dbReference>
<keyword evidence="5" id="KW-0998">Cell outer membrane</keyword>
<evidence type="ECO:0000256" key="2">
    <source>
        <dbReference type="ARBA" id="ARBA00006275"/>
    </source>
</evidence>
<evidence type="ECO:0000256" key="4">
    <source>
        <dbReference type="ARBA" id="ARBA00023136"/>
    </source>
</evidence>
<keyword evidence="9" id="KW-1185">Reference proteome</keyword>
<gene>
    <name evidence="8" type="ORF">ACFQ2C_02055</name>
</gene>
<feature type="domain" description="RagB/SusD" evidence="6">
    <location>
        <begin position="355"/>
        <end position="499"/>
    </location>
</feature>
<evidence type="ECO:0000313" key="9">
    <source>
        <dbReference type="Proteomes" id="UP001597205"/>
    </source>
</evidence>
<reference evidence="9" key="1">
    <citation type="journal article" date="2019" name="Int. J. Syst. Evol. Microbiol.">
        <title>The Global Catalogue of Microorganisms (GCM) 10K type strain sequencing project: providing services to taxonomists for standard genome sequencing and annotation.</title>
        <authorList>
            <consortium name="The Broad Institute Genomics Platform"/>
            <consortium name="The Broad Institute Genome Sequencing Center for Infectious Disease"/>
            <person name="Wu L."/>
            <person name="Ma J."/>
        </authorList>
    </citation>
    <scope>NUCLEOTIDE SEQUENCE [LARGE SCALE GENOMIC DNA]</scope>
    <source>
        <strain evidence="9">CCUG 52468</strain>
    </source>
</reference>
<sequence length="500" mass="56134">MKILNNTNIKLPVLGTVFTALLLFTGCKKDALQKDPSEMINTEIVFATTDNAYSAINGMHRLMYYQWYSNQAAGGQSGNMIYMDALGEDFVMTAQANGFFISEYKWQSHRSATSSINQFNYGFYYALIGNANEIINNIDNAVGPDEDKNFIKGQALTYRAWCYFQMIQLFGNRYVKGGDNSGLGLPLILERTKGAKPRNTVEEVYGQINKDLDDAIALFGNAASRPNVSHLNIDVAKGVKARVALTQQDYVAAAKFAKEARADYTLMTQNQYLNSFVNIDNPEWIWGIHQREDQPTYFYSFYAYVGNFSSTNTRGNPKAINSLLYDKISSTDVRKRLWDPTGADDNFPLAANGVRKPYMTRKFTLPNPGNSNGDLMFMRASEMFLIEAEALARTAGMENQAKEVLLELAETRDANYTLSTNTGADLIEEILTQRRVELWGEGFRFYDLKRLNLPLNRNGANHIASLAVEFSVPAGAKEWQFLIPQGEIDRTLGVVVQNPL</sequence>
<dbReference type="Proteomes" id="UP001597205">
    <property type="component" value="Unassembled WGS sequence"/>
</dbReference>
<dbReference type="Gene3D" id="1.25.40.390">
    <property type="match status" value="1"/>
</dbReference>
<evidence type="ECO:0000259" key="6">
    <source>
        <dbReference type="Pfam" id="PF07980"/>
    </source>
</evidence>
<dbReference type="EMBL" id="JBHTKY010000001">
    <property type="protein sequence ID" value="MFD1164382.1"/>
    <property type="molecule type" value="Genomic_DNA"/>
</dbReference>
<dbReference type="CDD" id="cd08977">
    <property type="entry name" value="SusD"/>
    <property type="match status" value="1"/>
</dbReference>
<evidence type="ECO:0000259" key="7">
    <source>
        <dbReference type="Pfam" id="PF14322"/>
    </source>
</evidence>
<name>A0ABW3RI35_9SPHI</name>
<comment type="subcellular location">
    <subcellularLocation>
        <location evidence="1">Cell outer membrane</location>
    </subcellularLocation>
</comment>
<accession>A0ABW3RI35</accession>
<dbReference type="Pfam" id="PF14322">
    <property type="entry name" value="SusD-like_3"/>
    <property type="match status" value="1"/>
</dbReference>